<dbReference type="Pfam" id="PF13450">
    <property type="entry name" value="NAD_binding_8"/>
    <property type="match status" value="1"/>
</dbReference>
<dbReference type="GO" id="GO:0008767">
    <property type="term" value="F:UDP-galactopyranose mutase activity"/>
    <property type="evidence" value="ECO:0007669"/>
    <property type="project" value="TreeGrafter"/>
</dbReference>
<dbReference type="GO" id="GO:0050660">
    <property type="term" value="F:flavin adenine dinucleotide binding"/>
    <property type="evidence" value="ECO:0007669"/>
    <property type="project" value="TreeGrafter"/>
</dbReference>
<protein>
    <submittedName>
        <fullName evidence="1">Protoporphyrinogen oxidase</fullName>
    </submittedName>
</protein>
<dbReference type="PANTHER" id="PTHR21197">
    <property type="entry name" value="UDP-GALACTOPYRANOSE MUTASE"/>
    <property type="match status" value="1"/>
</dbReference>
<name>A0A0F3GPZ4_9BACT</name>
<organism evidence="1 2">
    <name type="scientific">Candidatus Magnetobacterium bavaricum</name>
    <dbReference type="NCBI Taxonomy" id="29290"/>
    <lineage>
        <taxon>Bacteria</taxon>
        <taxon>Pseudomonadati</taxon>
        <taxon>Nitrospirota</taxon>
        <taxon>Thermodesulfovibrionia</taxon>
        <taxon>Thermodesulfovibrionales</taxon>
        <taxon>Candidatus Magnetobacteriaceae</taxon>
        <taxon>Candidatus Magnetobacterium</taxon>
    </lineage>
</organism>
<comment type="caution">
    <text evidence="1">The sequence shown here is derived from an EMBL/GenBank/DDBJ whole genome shotgun (WGS) entry which is preliminary data.</text>
</comment>
<dbReference type="Proteomes" id="UP000033423">
    <property type="component" value="Unassembled WGS sequence"/>
</dbReference>
<gene>
    <name evidence="1" type="ORF">MBAV_003801</name>
</gene>
<dbReference type="Gene3D" id="3.50.50.60">
    <property type="entry name" value="FAD/NAD(P)-binding domain"/>
    <property type="match status" value="1"/>
</dbReference>
<reference evidence="1 2" key="1">
    <citation type="submission" date="2015-02" db="EMBL/GenBank/DDBJ databases">
        <title>Single-cell genomics of uncultivated deep-branching MTB reveals a conserved set of magnetosome genes.</title>
        <authorList>
            <person name="Kolinko S."/>
            <person name="Richter M."/>
            <person name="Glockner F.O."/>
            <person name="Brachmann A."/>
            <person name="Schuler D."/>
        </authorList>
    </citation>
    <scope>NUCLEOTIDE SEQUENCE [LARGE SCALE GENOMIC DNA]</scope>
    <source>
        <strain evidence="1">TM-1</strain>
    </source>
</reference>
<proteinExistence type="predicted"/>
<dbReference type="SUPFAM" id="SSF51971">
    <property type="entry name" value="Nucleotide-binding domain"/>
    <property type="match status" value="1"/>
</dbReference>
<evidence type="ECO:0000313" key="1">
    <source>
        <dbReference type="EMBL" id="KJU84005.1"/>
    </source>
</evidence>
<keyword evidence="2" id="KW-1185">Reference proteome</keyword>
<dbReference type="AlphaFoldDB" id="A0A0F3GPZ4"/>
<accession>A0A0F3GPZ4</accession>
<sequence length="443" mass="50740">MATKGGGGMYTVIVGAGMTGLTAAYKLIKANRRCLLIEREDRVGGLCRSFTLDGVVFDIGPHVFIYRKGVEAEEFILGLLDNEKLIKRRWRFGINNGKRTYALPMSITDLVLYPWRFKRQMLDAFLKRNAPDKVQSESVAQDMINKFGSAYYEEVFEPMLLKKTLISGHDLHCHWVARVDRDARNQRETSDDSTAPAPLLPRVIRMLYQTYYYPVKGFERLPQNLWQMYSQGGGETILDCGQLRFNKAHGRINAVNVKGVTYPVQDLVWTGSIDDLNVMLGINAPRLNYARLAFVFLTYERRRYVRRPLLYVYYTNRELCFKRVYFPSNIYGRGASAAVEGVCVIINYENDFDEQYMLKRTVADVEKAGLFKKRHLRQSRVLKVGPCMPVYGLNYEQEMAEALSGIHGYNNVYSVGRLGGFFFCMVPAAVNQGFKVAKELLKK</sequence>
<dbReference type="GO" id="GO:0005829">
    <property type="term" value="C:cytosol"/>
    <property type="evidence" value="ECO:0007669"/>
    <property type="project" value="TreeGrafter"/>
</dbReference>
<dbReference type="PANTHER" id="PTHR21197:SF0">
    <property type="entry name" value="UDP-GALACTOPYRANOSE MUTASE"/>
    <property type="match status" value="1"/>
</dbReference>
<dbReference type="InterPro" id="IPR036188">
    <property type="entry name" value="FAD/NAD-bd_sf"/>
</dbReference>
<evidence type="ECO:0000313" key="2">
    <source>
        <dbReference type="Proteomes" id="UP000033423"/>
    </source>
</evidence>
<dbReference type="EMBL" id="LACI01001653">
    <property type="protein sequence ID" value="KJU84005.1"/>
    <property type="molecule type" value="Genomic_DNA"/>
</dbReference>